<dbReference type="AlphaFoldDB" id="A0A382PS60"/>
<dbReference type="SUPFAM" id="SSF50998">
    <property type="entry name" value="Quinoprotein alcohol dehydrogenase-like"/>
    <property type="match status" value="1"/>
</dbReference>
<dbReference type="InterPro" id="IPR011047">
    <property type="entry name" value="Quinoprotein_ADH-like_sf"/>
</dbReference>
<organism evidence="2">
    <name type="scientific">marine metagenome</name>
    <dbReference type="NCBI Taxonomy" id="408172"/>
    <lineage>
        <taxon>unclassified sequences</taxon>
        <taxon>metagenomes</taxon>
        <taxon>ecological metagenomes</taxon>
    </lineage>
</organism>
<dbReference type="PANTHER" id="PTHR34512">
    <property type="entry name" value="CELL SURFACE PROTEIN"/>
    <property type="match status" value="1"/>
</dbReference>
<sequence length="240" mass="26227">MFEDKVIINGDHDGDAYIVALDRKTGKTVWKVARKNRIRSHCTPLIRKLYGKVQMIVAGSHSIVSYDPQDGSRHWYTVGPKGRAVASPVCASGLFFVSAAYPSKEMLAIRPDGHGDVTKTHIAWRNHQSAPYVPSPIAVGDYFLAVSDNGIASCFDAATGKRHWRERIGKGHSAAPVTAGGLTYFVSDAGVTRVVRVGTHFELIADNTIGERCYASPAISRGQIFLRSEKHLFCIGKDSK</sequence>
<dbReference type="Pfam" id="PF13360">
    <property type="entry name" value="PQQ_2"/>
    <property type="match status" value="2"/>
</dbReference>
<dbReference type="InterPro" id="IPR015943">
    <property type="entry name" value="WD40/YVTN_repeat-like_dom_sf"/>
</dbReference>
<dbReference type="Gene3D" id="2.130.10.10">
    <property type="entry name" value="YVTN repeat-like/Quinoprotein amine dehydrogenase"/>
    <property type="match status" value="1"/>
</dbReference>
<accession>A0A382PS60</accession>
<dbReference type="InterPro" id="IPR002372">
    <property type="entry name" value="PQQ_rpt_dom"/>
</dbReference>
<dbReference type="EMBL" id="UINC01108966">
    <property type="protein sequence ID" value="SVC75468.1"/>
    <property type="molecule type" value="Genomic_DNA"/>
</dbReference>
<name>A0A382PS60_9ZZZZ</name>
<evidence type="ECO:0000259" key="1">
    <source>
        <dbReference type="Pfam" id="PF13360"/>
    </source>
</evidence>
<proteinExistence type="predicted"/>
<feature type="domain" description="Pyrrolo-quinoline quinone repeat" evidence="1">
    <location>
        <begin position="13"/>
        <end position="101"/>
    </location>
</feature>
<reference evidence="2" key="1">
    <citation type="submission" date="2018-05" db="EMBL/GenBank/DDBJ databases">
        <authorList>
            <person name="Lanie J.A."/>
            <person name="Ng W.-L."/>
            <person name="Kazmierczak K.M."/>
            <person name="Andrzejewski T.M."/>
            <person name="Davidsen T.M."/>
            <person name="Wayne K.J."/>
            <person name="Tettelin H."/>
            <person name="Glass J.I."/>
            <person name="Rusch D."/>
            <person name="Podicherti R."/>
            <person name="Tsui H.-C.T."/>
            <person name="Winkler M.E."/>
        </authorList>
    </citation>
    <scope>NUCLEOTIDE SEQUENCE</scope>
</reference>
<protein>
    <recommendedName>
        <fullName evidence="1">Pyrrolo-quinoline quinone repeat domain-containing protein</fullName>
    </recommendedName>
</protein>
<dbReference type="PANTHER" id="PTHR34512:SF30">
    <property type="entry name" value="OUTER MEMBRANE PROTEIN ASSEMBLY FACTOR BAMB"/>
    <property type="match status" value="1"/>
</dbReference>
<gene>
    <name evidence="2" type="ORF">METZ01_LOCUS328322</name>
</gene>
<feature type="domain" description="Pyrrolo-quinoline quinone repeat" evidence="1">
    <location>
        <begin position="136"/>
        <end position="191"/>
    </location>
</feature>
<evidence type="ECO:0000313" key="2">
    <source>
        <dbReference type="EMBL" id="SVC75468.1"/>
    </source>
</evidence>